<dbReference type="AlphaFoldDB" id="A0ABD2A6X6"/>
<accession>A0ABD2A6X6</accession>
<evidence type="ECO:0000313" key="1">
    <source>
        <dbReference type="EMBL" id="KAL2716383.1"/>
    </source>
</evidence>
<comment type="caution">
    <text evidence="1">The sequence shown here is derived from an EMBL/GenBank/DDBJ whole genome shotgun (WGS) entry which is preliminary data.</text>
</comment>
<dbReference type="Proteomes" id="UP001607302">
    <property type="component" value="Unassembled WGS sequence"/>
</dbReference>
<sequence length="157" mass="17111">MTEKVQTDVGFRIFKGNGMLGDVVVTFDLVLPARLAQSARFAGLFSQGRSIMPLQTPCICSVNVNGRGWHSLTGVACPLARELELPEAFLASTLRTTLTSLLCPVPWLMVGAGNIKSPRLPKRAIEKTSSGTRRLLFLLELKISGERDPREQSLEGS</sequence>
<organism evidence="1 2">
    <name type="scientific">Vespula squamosa</name>
    <name type="common">Southern yellow jacket</name>
    <name type="synonym">Wasp</name>
    <dbReference type="NCBI Taxonomy" id="30214"/>
    <lineage>
        <taxon>Eukaryota</taxon>
        <taxon>Metazoa</taxon>
        <taxon>Ecdysozoa</taxon>
        <taxon>Arthropoda</taxon>
        <taxon>Hexapoda</taxon>
        <taxon>Insecta</taxon>
        <taxon>Pterygota</taxon>
        <taxon>Neoptera</taxon>
        <taxon>Endopterygota</taxon>
        <taxon>Hymenoptera</taxon>
        <taxon>Apocrita</taxon>
        <taxon>Aculeata</taxon>
        <taxon>Vespoidea</taxon>
        <taxon>Vespidae</taxon>
        <taxon>Vespinae</taxon>
        <taxon>Vespula</taxon>
    </lineage>
</organism>
<dbReference type="EMBL" id="JAUDFV010000154">
    <property type="protein sequence ID" value="KAL2716383.1"/>
    <property type="molecule type" value="Genomic_DNA"/>
</dbReference>
<gene>
    <name evidence="1" type="ORF">V1478_014059</name>
</gene>
<protein>
    <submittedName>
        <fullName evidence="1">Uncharacterized protein</fullName>
    </submittedName>
</protein>
<evidence type="ECO:0000313" key="2">
    <source>
        <dbReference type="Proteomes" id="UP001607302"/>
    </source>
</evidence>
<name>A0ABD2A6X6_VESSQ</name>
<proteinExistence type="predicted"/>
<reference evidence="1 2" key="1">
    <citation type="journal article" date="2024" name="Ann. Entomol. Soc. Am.">
        <title>Genomic analyses of the southern and eastern yellowjacket wasps (Hymenoptera: Vespidae) reveal evolutionary signatures of social life.</title>
        <authorList>
            <person name="Catto M.A."/>
            <person name="Caine P.B."/>
            <person name="Orr S.E."/>
            <person name="Hunt B.G."/>
            <person name="Goodisman M.A.D."/>
        </authorList>
    </citation>
    <scope>NUCLEOTIDE SEQUENCE [LARGE SCALE GENOMIC DNA]</scope>
    <source>
        <strain evidence="1">233</strain>
        <tissue evidence="1">Head and thorax</tissue>
    </source>
</reference>
<keyword evidence="2" id="KW-1185">Reference proteome</keyword>